<accession>S8FA97</accession>
<dbReference type="eggNOG" id="ENOG502SIGC">
    <property type="taxonomic scope" value="Eukaryota"/>
</dbReference>
<dbReference type="EMBL" id="KE504164">
    <property type="protein sequence ID" value="EPS98550.1"/>
    <property type="molecule type" value="Genomic_DNA"/>
</dbReference>
<sequence>MSTTIQTSDSWPGFAGLRRLIIFGDSYSAVGYSPTAHPPPSEDNPIGVEFPGMTWAEDGEPNWVGHLVTNYPLAPLLVYDFARGGDTVIGVRSQVERGFMLHLAKKPEWCAWNANDTLFVTWVGINDCAYATEETVPLYIGTLFELQEDLFEDGARNFLFIDVPPVHRSPSGQRVPVRVAGERRSARLELWNKLLREKAAEFASKHAEATVLLFSSWATFSGVMDNPTAHGLTEKDTVSAASRMWVDFLHPTSKMHDIVARDVAEFLTNVPAYQAPQRTP</sequence>
<keyword evidence="2" id="KW-1185">Reference proteome</keyword>
<dbReference type="SUPFAM" id="SSF52266">
    <property type="entry name" value="SGNH hydrolase"/>
    <property type="match status" value="1"/>
</dbReference>
<evidence type="ECO:0008006" key="3">
    <source>
        <dbReference type="Google" id="ProtNLM"/>
    </source>
</evidence>
<dbReference type="InterPro" id="IPR001087">
    <property type="entry name" value="GDSL"/>
</dbReference>
<name>S8FA97_FOMSC</name>
<reference evidence="1 2" key="1">
    <citation type="journal article" date="2012" name="Science">
        <title>The Paleozoic origin of enzymatic lignin decomposition reconstructed from 31 fungal genomes.</title>
        <authorList>
            <person name="Floudas D."/>
            <person name="Binder M."/>
            <person name="Riley R."/>
            <person name="Barry K."/>
            <person name="Blanchette R.A."/>
            <person name="Henrissat B."/>
            <person name="Martinez A.T."/>
            <person name="Otillar R."/>
            <person name="Spatafora J.W."/>
            <person name="Yadav J.S."/>
            <person name="Aerts A."/>
            <person name="Benoit I."/>
            <person name="Boyd A."/>
            <person name="Carlson A."/>
            <person name="Copeland A."/>
            <person name="Coutinho P.M."/>
            <person name="de Vries R.P."/>
            <person name="Ferreira P."/>
            <person name="Findley K."/>
            <person name="Foster B."/>
            <person name="Gaskell J."/>
            <person name="Glotzer D."/>
            <person name="Gorecki P."/>
            <person name="Heitman J."/>
            <person name="Hesse C."/>
            <person name="Hori C."/>
            <person name="Igarashi K."/>
            <person name="Jurgens J.A."/>
            <person name="Kallen N."/>
            <person name="Kersten P."/>
            <person name="Kohler A."/>
            <person name="Kuees U."/>
            <person name="Kumar T.K.A."/>
            <person name="Kuo A."/>
            <person name="LaButti K."/>
            <person name="Larrondo L.F."/>
            <person name="Lindquist E."/>
            <person name="Ling A."/>
            <person name="Lombard V."/>
            <person name="Lucas S."/>
            <person name="Lundell T."/>
            <person name="Martin R."/>
            <person name="McLaughlin D.J."/>
            <person name="Morgenstern I."/>
            <person name="Morin E."/>
            <person name="Murat C."/>
            <person name="Nagy L.G."/>
            <person name="Nolan M."/>
            <person name="Ohm R.A."/>
            <person name="Patyshakuliyeva A."/>
            <person name="Rokas A."/>
            <person name="Ruiz-Duenas F.J."/>
            <person name="Sabat G."/>
            <person name="Salamov A."/>
            <person name="Samejima M."/>
            <person name="Schmutz J."/>
            <person name="Slot J.C."/>
            <person name="St John F."/>
            <person name="Stenlid J."/>
            <person name="Sun H."/>
            <person name="Sun S."/>
            <person name="Syed K."/>
            <person name="Tsang A."/>
            <person name="Wiebenga A."/>
            <person name="Young D."/>
            <person name="Pisabarro A."/>
            <person name="Eastwood D.C."/>
            <person name="Martin F."/>
            <person name="Cullen D."/>
            <person name="Grigoriev I.V."/>
            <person name="Hibbett D.S."/>
        </authorList>
    </citation>
    <scope>NUCLEOTIDE SEQUENCE</scope>
    <source>
        <strain evidence="2">FP-58527</strain>
    </source>
</reference>
<protein>
    <recommendedName>
        <fullName evidence="3">Carbohydrate esterase family 16 protein</fullName>
    </recommendedName>
</protein>
<dbReference type="Gene3D" id="3.40.50.1110">
    <property type="entry name" value="SGNH hydrolase"/>
    <property type="match status" value="1"/>
</dbReference>
<dbReference type="OrthoDB" id="1600564at2759"/>
<dbReference type="AlphaFoldDB" id="S8FA97"/>
<gene>
    <name evidence="1" type="ORF">FOMPIDRAFT_90664</name>
</gene>
<proteinExistence type="predicted"/>
<dbReference type="InterPro" id="IPR036514">
    <property type="entry name" value="SGNH_hydro_sf"/>
</dbReference>
<dbReference type="Pfam" id="PF00657">
    <property type="entry name" value="Lipase_GDSL"/>
    <property type="match status" value="1"/>
</dbReference>
<evidence type="ECO:0000313" key="1">
    <source>
        <dbReference type="EMBL" id="EPS98550.1"/>
    </source>
</evidence>
<organism evidence="1 2">
    <name type="scientific">Fomitopsis schrenkii</name>
    <name type="common">Brown rot fungus</name>
    <dbReference type="NCBI Taxonomy" id="2126942"/>
    <lineage>
        <taxon>Eukaryota</taxon>
        <taxon>Fungi</taxon>
        <taxon>Dikarya</taxon>
        <taxon>Basidiomycota</taxon>
        <taxon>Agaricomycotina</taxon>
        <taxon>Agaricomycetes</taxon>
        <taxon>Polyporales</taxon>
        <taxon>Fomitopsis</taxon>
    </lineage>
</organism>
<dbReference type="Proteomes" id="UP000015241">
    <property type="component" value="Unassembled WGS sequence"/>
</dbReference>
<evidence type="ECO:0000313" key="2">
    <source>
        <dbReference type="Proteomes" id="UP000015241"/>
    </source>
</evidence>
<dbReference type="GO" id="GO:0016788">
    <property type="term" value="F:hydrolase activity, acting on ester bonds"/>
    <property type="evidence" value="ECO:0007669"/>
    <property type="project" value="InterPro"/>
</dbReference>
<dbReference type="STRING" id="743788.S8FA97"/>
<dbReference type="InParanoid" id="S8FA97"/>
<dbReference type="HOGENOM" id="CLU_015101_4_1_1"/>